<feature type="transmembrane region" description="Helical" evidence="1">
    <location>
        <begin position="89"/>
        <end position="116"/>
    </location>
</feature>
<feature type="transmembrane region" description="Helical" evidence="1">
    <location>
        <begin position="54"/>
        <end position="77"/>
    </location>
</feature>
<dbReference type="Proteomes" id="UP000005714">
    <property type="component" value="Unassembled WGS sequence"/>
</dbReference>
<feature type="transmembrane region" description="Helical" evidence="1">
    <location>
        <begin position="136"/>
        <end position="158"/>
    </location>
</feature>
<dbReference type="RefSeq" id="WP_005885993.1">
    <property type="nucleotide sequence ID" value="NZ_ADNU01000074.1"/>
</dbReference>
<reference evidence="2 3" key="1">
    <citation type="submission" date="2010-04" db="EMBL/GenBank/DDBJ databases">
        <authorList>
            <person name="Qin X."/>
            <person name="Bachman B."/>
            <person name="Battles P."/>
            <person name="Bell A."/>
            <person name="Bess C."/>
            <person name="Bickham C."/>
            <person name="Chaboub L."/>
            <person name="Chen D."/>
            <person name="Coyle M."/>
            <person name="Deiros D.R."/>
            <person name="Dinh H."/>
            <person name="Forbes L."/>
            <person name="Fowler G."/>
            <person name="Francisco L."/>
            <person name="Fu Q."/>
            <person name="Gubbala S."/>
            <person name="Hale W."/>
            <person name="Han Y."/>
            <person name="Hemphill L."/>
            <person name="Highlander S.K."/>
            <person name="Hirani K."/>
            <person name="Hogues M."/>
            <person name="Jackson L."/>
            <person name="Jakkamsetti A."/>
            <person name="Javaid M."/>
            <person name="Jiang H."/>
            <person name="Korchina V."/>
            <person name="Kovar C."/>
            <person name="Lara F."/>
            <person name="Lee S."/>
            <person name="Mata R."/>
            <person name="Mathew T."/>
            <person name="Moen C."/>
            <person name="Morales K."/>
            <person name="Munidasa M."/>
            <person name="Nazareth L."/>
            <person name="Ngo R."/>
            <person name="Nguyen L."/>
            <person name="Okwuonu G."/>
            <person name="Ongeri F."/>
            <person name="Patil S."/>
            <person name="Petrosino J."/>
            <person name="Pham C."/>
            <person name="Pham P."/>
            <person name="Pu L.-L."/>
            <person name="Puazo M."/>
            <person name="Raj R."/>
            <person name="Reid J."/>
            <person name="Rouhana J."/>
            <person name="Saada N."/>
            <person name="Shang Y."/>
            <person name="Simmons D."/>
            <person name="Thornton R."/>
            <person name="Warren J."/>
            <person name="Weissenberger G."/>
            <person name="Zhang J."/>
            <person name="Zhang L."/>
            <person name="Zhou C."/>
            <person name="Zhu D."/>
            <person name="Muzny D."/>
            <person name="Worley K."/>
            <person name="Gibbs R."/>
        </authorList>
    </citation>
    <scope>NUCLEOTIDE SEQUENCE [LARGE SCALE GENOMIC DNA]</scope>
    <source>
        <strain evidence="2 3">ATCC 49030</strain>
    </source>
</reference>
<gene>
    <name evidence="2" type="ORF">HMPREF0183_2201</name>
</gene>
<keyword evidence="1" id="KW-1133">Transmembrane helix</keyword>
<keyword evidence="1" id="KW-0812">Transmembrane</keyword>
<evidence type="ECO:0000313" key="3">
    <source>
        <dbReference type="Proteomes" id="UP000005714"/>
    </source>
</evidence>
<evidence type="ECO:0008006" key="4">
    <source>
        <dbReference type="Google" id="ProtNLM"/>
    </source>
</evidence>
<evidence type="ECO:0000256" key="1">
    <source>
        <dbReference type="SAM" id="Phobius"/>
    </source>
</evidence>
<proteinExistence type="predicted"/>
<keyword evidence="1" id="KW-0472">Membrane</keyword>
<accession>D4YQJ1</accession>
<dbReference type="OrthoDB" id="3240470at2"/>
<dbReference type="AlphaFoldDB" id="D4YQJ1"/>
<comment type="caution">
    <text evidence="2">The sequence shown here is derived from an EMBL/GenBank/DDBJ whole genome shotgun (WGS) entry which is preliminary data.</text>
</comment>
<evidence type="ECO:0000313" key="2">
    <source>
        <dbReference type="EMBL" id="EFG46479.1"/>
    </source>
</evidence>
<sequence length="176" mass="18509">MNSLFVRHTLIVTLISFLALGFLVCLFAQIVIVPGSLAAEAQFDPVIARAYTGLTFIGIIGIACFEAVLVATAMLSLQCWGDKVFSRASIIWMNVLIGACLAAAVVCFFATFVDLVSPELPTGAFPDDADDSTSNALLIFGAAGAAACVTASLVLVVLRDLIKRATGIHSELKQVI</sequence>
<dbReference type="InterPro" id="IPR021354">
    <property type="entry name" value="DUF2975"/>
</dbReference>
<name>D4YQJ1_9MICO</name>
<dbReference type="STRING" id="585530.HMPREF0183_2201"/>
<dbReference type="Pfam" id="PF11188">
    <property type="entry name" value="DUF2975"/>
    <property type="match status" value="1"/>
</dbReference>
<organism evidence="2 3">
    <name type="scientific">Brevibacterium mcbrellneri ATCC 49030</name>
    <dbReference type="NCBI Taxonomy" id="585530"/>
    <lineage>
        <taxon>Bacteria</taxon>
        <taxon>Bacillati</taxon>
        <taxon>Actinomycetota</taxon>
        <taxon>Actinomycetes</taxon>
        <taxon>Micrococcales</taxon>
        <taxon>Brevibacteriaceae</taxon>
        <taxon>Brevibacterium</taxon>
    </lineage>
</organism>
<dbReference type="EMBL" id="ADNU01000074">
    <property type="protein sequence ID" value="EFG46479.1"/>
    <property type="molecule type" value="Genomic_DNA"/>
</dbReference>
<keyword evidence="3" id="KW-1185">Reference proteome</keyword>
<protein>
    <recommendedName>
        <fullName evidence="4">DUF2975 domain-containing protein</fullName>
    </recommendedName>
</protein>